<reference evidence="11" key="2">
    <citation type="submission" date="2022-03" db="EMBL/GenBank/DDBJ databases">
        <title>First case of bacteraemia caused by Dielma fastidiosa in a patient hospitalised with diverticulitis.</title>
        <authorList>
            <person name="Forman-Ankjaer B."/>
            <person name="Hvid-Jensen F."/>
            <person name="Kobel C.M."/>
            <person name="Greve T."/>
        </authorList>
    </citation>
    <scope>NUCLEOTIDE SEQUENCE</scope>
    <source>
        <strain evidence="11">AUH_DF_2021</strain>
    </source>
</reference>
<dbReference type="PANTHER" id="PTHR37324:SF2">
    <property type="entry name" value="PTS SYSTEM GALACTITOL-SPECIFIC EIIC COMPONENT"/>
    <property type="match status" value="1"/>
</dbReference>
<dbReference type="GO" id="GO:0005886">
    <property type="term" value="C:plasma membrane"/>
    <property type="evidence" value="ECO:0007669"/>
    <property type="project" value="UniProtKB-SubCell"/>
</dbReference>
<evidence type="ECO:0000313" key="13">
    <source>
        <dbReference type="Proteomes" id="UP000247612"/>
    </source>
</evidence>
<name>A0A2V2FTQ5_9FIRM</name>
<dbReference type="Proteomes" id="UP000247612">
    <property type="component" value="Unassembled WGS sequence"/>
</dbReference>
<protein>
    <submittedName>
        <fullName evidence="11">PTS galactitol transporter subunit IIC</fullName>
    </submittedName>
    <submittedName>
        <fullName evidence="12">PTS system IIC component (Gat family)</fullName>
    </submittedName>
</protein>
<sequence length="456" mass="49916">MELLSTIFQYFLDLGAAVFVPIIMIIAGLCVKMKLKDAISAGITLGVAFVGMNLVVGFMKDAITPVATGMLNSTGLQLDIVDGGWTTMATISWSWPYAFAIFPLQIGINVLMLIFNKTKTFNADLWNVWGKIFIAVIVISLTNNIWIALAIASLQIILELRSGDLHQKTIQSMTGIPGVTCTHRTLFFGCILYPFDCLLKKIPALNKPINIETLRDKIGIFAENHVLGFILGCIFGVIAGYDVGGILNLGIKCACALMLFPMVSKLFMQSLAPISDAVSEFMQKKFAGRELYVGLDWPFMGGINELWIAIIFIIPMIFIDALILPGNNMLPFAGIINFSLAIPALLVTRGNLPRMFILCLIGAPVFLWVGTAIAPYMSELARATGAIELGVNELISNSCINAPVFTYGFGQMFKALTGDFVPLIVAGGWTACWVFYSRYLKKETARLEAEEKAENE</sequence>
<feature type="transmembrane region" description="Helical" evidence="9">
    <location>
        <begin position="220"/>
        <end position="239"/>
    </location>
</feature>
<keyword evidence="2" id="KW-0813">Transport</keyword>
<feature type="transmembrane region" description="Helical" evidence="9">
    <location>
        <begin position="306"/>
        <end position="324"/>
    </location>
</feature>
<feature type="domain" description="PTS EIIC type-2" evidence="10">
    <location>
        <begin position="8"/>
        <end position="438"/>
    </location>
</feature>
<organism evidence="12 13">
    <name type="scientific">Dielma fastidiosa</name>
    <dbReference type="NCBI Taxonomy" id="1034346"/>
    <lineage>
        <taxon>Bacteria</taxon>
        <taxon>Bacillati</taxon>
        <taxon>Bacillota</taxon>
        <taxon>Erysipelotrichia</taxon>
        <taxon>Erysipelotrichales</taxon>
        <taxon>Erysipelotrichaceae</taxon>
        <taxon>Dielma</taxon>
    </lineage>
</organism>
<keyword evidence="6 9" id="KW-0812">Transmembrane</keyword>
<dbReference type="GeneID" id="94442638"/>
<dbReference type="RefSeq" id="WP_022938493.1">
    <property type="nucleotide sequence ID" value="NZ_BAABZA010000005.1"/>
</dbReference>
<dbReference type="Proteomes" id="UP001276902">
    <property type="component" value="Unassembled WGS sequence"/>
</dbReference>
<evidence type="ECO:0000256" key="6">
    <source>
        <dbReference type="ARBA" id="ARBA00022692"/>
    </source>
</evidence>
<dbReference type="GO" id="GO:0015577">
    <property type="term" value="F:galactitol transmembrane transporter activity"/>
    <property type="evidence" value="ECO:0007669"/>
    <property type="project" value="InterPro"/>
</dbReference>
<dbReference type="Pfam" id="PF03611">
    <property type="entry name" value="EIIC-GAT"/>
    <property type="match status" value="1"/>
</dbReference>
<feature type="transmembrane region" description="Helical" evidence="9">
    <location>
        <begin position="128"/>
        <end position="156"/>
    </location>
</feature>
<keyword evidence="5" id="KW-0598">Phosphotransferase system</keyword>
<keyword evidence="7 9" id="KW-1133">Transmembrane helix</keyword>
<comment type="subcellular location">
    <subcellularLocation>
        <location evidence="1">Cell membrane</location>
        <topology evidence="1">Multi-pass membrane protein</topology>
    </subcellularLocation>
</comment>
<feature type="transmembrane region" description="Helical" evidence="9">
    <location>
        <begin position="38"/>
        <end position="59"/>
    </location>
</feature>
<dbReference type="InterPro" id="IPR013014">
    <property type="entry name" value="PTS_EIIC_2"/>
</dbReference>
<dbReference type="OrthoDB" id="9787936at2"/>
<dbReference type="EMBL" id="QJKH01000020">
    <property type="protein sequence ID" value="PXX75133.1"/>
    <property type="molecule type" value="Genomic_DNA"/>
</dbReference>
<feature type="transmembrane region" description="Helical" evidence="9">
    <location>
        <begin position="95"/>
        <end position="116"/>
    </location>
</feature>
<dbReference type="InterPro" id="IPR013853">
    <property type="entry name" value="EIIC-GAT"/>
</dbReference>
<feature type="transmembrane region" description="Helical" evidence="9">
    <location>
        <begin position="6"/>
        <end position="31"/>
    </location>
</feature>
<evidence type="ECO:0000313" key="11">
    <source>
        <dbReference type="EMBL" id="MDY5168487.1"/>
    </source>
</evidence>
<comment type="caution">
    <text evidence="12">The sequence shown here is derived from an EMBL/GenBank/DDBJ whole genome shotgun (WGS) entry which is preliminary data.</text>
</comment>
<keyword evidence="8 9" id="KW-0472">Membrane</keyword>
<dbReference type="GO" id="GO:0009401">
    <property type="term" value="P:phosphoenolpyruvate-dependent sugar phosphotransferase system"/>
    <property type="evidence" value="ECO:0007669"/>
    <property type="project" value="UniProtKB-KW"/>
</dbReference>
<dbReference type="STRING" id="1034346.GCA_000313565_02190"/>
<evidence type="ECO:0000256" key="4">
    <source>
        <dbReference type="ARBA" id="ARBA00022597"/>
    </source>
</evidence>
<keyword evidence="4" id="KW-0762">Sugar transport</keyword>
<evidence type="ECO:0000256" key="3">
    <source>
        <dbReference type="ARBA" id="ARBA00022475"/>
    </source>
</evidence>
<reference evidence="12 13" key="1">
    <citation type="submission" date="2018-05" db="EMBL/GenBank/DDBJ databases">
        <title>Genomic Encyclopedia of Type Strains, Phase IV (KMG-IV): sequencing the most valuable type-strain genomes for metagenomic binning, comparative biology and taxonomic classification.</title>
        <authorList>
            <person name="Goeker M."/>
        </authorList>
    </citation>
    <scope>NUCLEOTIDE SEQUENCE [LARGE SCALE GENOMIC DNA]</scope>
    <source>
        <strain evidence="12 13">JC118</strain>
    </source>
</reference>
<dbReference type="PROSITE" id="PS51104">
    <property type="entry name" value="PTS_EIIC_TYPE_2"/>
    <property type="match status" value="1"/>
</dbReference>
<accession>A0A2V2FTQ5</accession>
<feature type="transmembrane region" description="Helical" evidence="9">
    <location>
        <begin position="420"/>
        <end position="436"/>
    </location>
</feature>
<dbReference type="PANTHER" id="PTHR37324">
    <property type="entry name" value="PTS SYSTEM GALACTITOL-SPECIFIC EIIC COMPONENT"/>
    <property type="match status" value="1"/>
</dbReference>
<evidence type="ECO:0000256" key="1">
    <source>
        <dbReference type="ARBA" id="ARBA00004651"/>
    </source>
</evidence>
<evidence type="ECO:0000313" key="12">
    <source>
        <dbReference type="EMBL" id="PXX75133.1"/>
    </source>
</evidence>
<keyword evidence="3" id="KW-1003">Cell membrane</keyword>
<dbReference type="EMBL" id="JALDAW010000014">
    <property type="protein sequence ID" value="MDY5168487.1"/>
    <property type="molecule type" value="Genomic_DNA"/>
</dbReference>
<feature type="transmembrane region" description="Helical" evidence="9">
    <location>
        <begin position="330"/>
        <end position="348"/>
    </location>
</feature>
<dbReference type="PIRSF" id="PIRSF006304">
    <property type="entry name" value="GatC"/>
    <property type="match status" value="1"/>
</dbReference>
<evidence type="ECO:0000256" key="2">
    <source>
        <dbReference type="ARBA" id="ARBA00022448"/>
    </source>
</evidence>
<dbReference type="AlphaFoldDB" id="A0A2V2FTQ5"/>
<proteinExistence type="predicted"/>
<gene>
    <name evidence="12" type="ORF">DES51_12036</name>
    <name evidence="11" type="ORF">MQE39_10210</name>
</gene>
<feature type="transmembrane region" description="Helical" evidence="9">
    <location>
        <begin position="355"/>
        <end position="377"/>
    </location>
</feature>
<keyword evidence="13" id="KW-1185">Reference proteome</keyword>
<dbReference type="InterPro" id="IPR004703">
    <property type="entry name" value="PTS_sugar-sp_permease"/>
</dbReference>
<evidence type="ECO:0000256" key="8">
    <source>
        <dbReference type="ARBA" id="ARBA00023136"/>
    </source>
</evidence>
<evidence type="ECO:0000256" key="5">
    <source>
        <dbReference type="ARBA" id="ARBA00022683"/>
    </source>
</evidence>
<evidence type="ECO:0000256" key="9">
    <source>
        <dbReference type="SAM" id="Phobius"/>
    </source>
</evidence>
<evidence type="ECO:0000259" key="10">
    <source>
        <dbReference type="PROSITE" id="PS51104"/>
    </source>
</evidence>
<evidence type="ECO:0000256" key="7">
    <source>
        <dbReference type="ARBA" id="ARBA00022989"/>
    </source>
</evidence>